<dbReference type="Proteomes" id="UP000053477">
    <property type="component" value="Unassembled WGS sequence"/>
</dbReference>
<dbReference type="OrthoDB" id="1931567at2759"/>
<feature type="domain" description="PROCT" evidence="1">
    <location>
        <begin position="64"/>
        <end position="110"/>
    </location>
</feature>
<dbReference type="InParanoid" id="A0A0H2RJM8"/>
<dbReference type="AlphaFoldDB" id="A0A0H2RJM8"/>
<dbReference type="InterPro" id="IPR012984">
    <property type="entry name" value="PROCT"/>
</dbReference>
<gene>
    <name evidence="2" type="ORF">SCHPADRAFT_432261</name>
</gene>
<dbReference type="Gene3D" id="3.40.140.10">
    <property type="entry name" value="Cytidine Deaminase, domain 2"/>
    <property type="match status" value="1"/>
</dbReference>
<evidence type="ECO:0000259" key="1">
    <source>
        <dbReference type="Pfam" id="PF08084"/>
    </source>
</evidence>
<dbReference type="Pfam" id="PF08084">
    <property type="entry name" value="PROCT"/>
    <property type="match status" value="1"/>
</dbReference>
<evidence type="ECO:0000313" key="3">
    <source>
        <dbReference type="Proteomes" id="UP000053477"/>
    </source>
</evidence>
<reference evidence="2 3" key="1">
    <citation type="submission" date="2015-04" db="EMBL/GenBank/DDBJ databases">
        <title>Complete genome sequence of Schizopora paradoxa KUC8140, a cosmopolitan wood degrader in East Asia.</title>
        <authorList>
            <consortium name="DOE Joint Genome Institute"/>
            <person name="Min B."/>
            <person name="Park H."/>
            <person name="Jang Y."/>
            <person name="Kim J.-J."/>
            <person name="Kim K.H."/>
            <person name="Pangilinan J."/>
            <person name="Lipzen A."/>
            <person name="Riley R."/>
            <person name="Grigoriev I.V."/>
            <person name="Spatafora J.W."/>
            <person name="Choi I.-G."/>
        </authorList>
    </citation>
    <scope>NUCLEOTIDE SEQUENCE [LARGE SCALE GENOMIC DNA]</scope>
    <source>
        <strain evidence="2 3">KUC8140</strain>
    </source>
</reference>
<evidence type="ECO:0000313" key="2">
    <source>
        <dbReference type="EMBL" id="KLO12220.1"/>
    </source>
</evidence>
<protein>
    <recommendedName>
        <fullName evidence="1">PROCT domain-containing protein</fullName>
    </recommendedName>
</protein>
<dbReference type="STRING" id="27342.A0A0H2RJM8"/>
<dbReference type="EMBL" id="KQ085982">
    <property type="protein sequence ID" value="KLO12220.1"/>
    <property type="molecule type" value="Genomic_DNA"/>
</dbReference>
<organism evidence="2 3">
    <name type="scientific">Schizopora paradoxa</name>
    <dbReference type="NCBI Taxonomy" id="27342"/>
    <lineage>
        <taxon>Eukaryota</taxon>
        <taxon>Fungi</taxon>
        <taxon>Dikarya</taxon>
        <taxon>Basidiomycota</taxon>
        <taxon>Agaricomycotina</taxon>
        <taxon>Agaricomycetes</taxon>
        <taxon>Hymenochaetales</taxon>
        <taxon>Schizoporaceae</taxon>
        <taxon>Schizopora</taxon>
    </lineage>
</organism>
<keyword evidence="3" id="KW-1185">Reference proteome</keyword>
<proteinExistence type="predicted"/>
<accession>A0A0H2RJM8</accession>
<sequence>MVLFNKYGMRFPLIFTNTASSRFLVLLRSLYVNKEETKIIPRPDKSKFDIRPGGHGVEHGTGLANSWMRKVKYYMPLDSPLPFWAEPHRPSHFLSFASMESGDDNVDVENSLEQPIRVFFLPFCCRMSSC</sequence>
<name>A0A0H2RJM8_9AGAM</name>